<protein>
    <recommendedName>
        <fullName evidence="2">PX domain-containing protein</fullName>
    </recommendedName>
</protein>
<feature type="compositionally biased region" description="Acidic residues" evidence="1">
    <location>
        <begin position="101"/>
        <end position="132"/>
    </location>
</feature>
<comment type="caution">
    <text evidence="5">The sequence shown here is derived from an EMBL/GenBank/DDBJ whole genome shotgun (WGS) entry which is preliminary data.</text>
</comment>
<feature type="compositionally biased region" description="Acidic residues" evidence="1">
    <location>
        <begin position="52"/>
        <end position="82"/>
    </location>
</feature>
<dbReference type="CDD" id="cd06093">
    <property type="entry name" value="PX_domain"/>
    <property type="match status" value="1"/>
</dbReference>
<dbReference type="EMBL" id="QXFU01000113">
    <property type="protein sequence ID" value="KAE9043791.1"/>
    <property type="molecule type" value="Genomic_DNA"/>
</dbReference>
<dbReference type="GO" id="GO:0035091">
    <property type="term" value="F:phosphatidylinositol binding"/>
    <property type="evidence" value="ECO:0007669"/>
    <property type="project" value="InterPro"/>
</dbReference>
<keyword evidence="7" id="KW-1185">Reference proteome</keyword>
<dbReference type="Gene3D" id="3.30.1520.10">
    <property type="entry name" value="Phox-like domain"/>
    <property type="match status" value="1"/>
</dbReference>
<dbReference type="Proteomes" id="UP000434957">
    <property type="component" value="Unassembled WGS sequence"/>
</dbReference>
<evidence type="ECO:0000313" key="3">
    <source>
        <dbReference type="EMBL" id="KAE9043791.1"/>
    </source>
</evidence>
<evidence type="ECO:0000313" key="6">
    <source>
        <dbReference type="Proteomes" id="UP000429607"/>
    </source>
</evidence>
<evidence type="ECO:0000256" key="1">
    <source>
        <dbReference type="SAM" id="MobiDB-lite"/>
    </source>
</evidence>
<evidence type="ECO:0000313" key="5">
    <source>
        <dbReference type="EMBL" id="KAE9356942.1"/>
    </source>
</evidence>
<dbReference type="EMBL" id="QXFT01000062">
    <property type="protein sequence ID" value="KAE9356942.1"/>
    <property type="molecule type" value="Genomic_DNA"/>
</dbReference>
<dbReference type="InterPro" id="IPR001683">
    <property type="entry name" value="PX_dom"/>
</dbReference>
<feature type="region of interest" description="Disordered" evidence="1">
    <location>
        <begin position="38"/>
        <end position="142"/>
    </location>
</feature>
<evidence type="ECO:0000259" key="2">
    <source>
        <dbReference type="PROSITE" id="PS50195"/>
    </source>
</evidence>
<dbReference type="OrthoDB" id="10254720at2759"/>
<dbReference type="AlphaFoldDB" id="A0A6A4G7X9"/>
<dbReference type="PROSITE" id="PS50195">
    <property type="entry name" value="PX"/>
    <property type="match status" value="1"/>
</dbReference>
<dbReference type="EMBL" id="QXFV01000116">
    <property type="protein sequence ID" value="KAE9049589.1"/>
    <property type="molecule type" value="Genomic_DNA"/>
</dbReference>
<dbReference type="Pfam" id="PF00787">
    <property type="entry name" value="PX"/>
    <property type="match status" value="1"/>
</dbReference>
<reference evidence="5 7" key="1">
    <citation type="submission" date="2018-08" db="EMBL/GenBank/DDBJ databases">
        <title>Genomic investigation of the strawberry pathogen Phytophthora fragariae indicates pathogenicity is determined by transcriptional variation in three key races.</title>
        <authorList>
            <person name="Adams T.M."/>
            <person name="Armitage A.D."/>
            <person name="Sobczyk M.K."/>
            <person name="Bates H.J."/>
            <person name="Dunwell J.M."/>
            <person name="Nellist C.F."/>
            <person name="Harrison R.J."/>
        </authorList>
    </citation>
    <scope>NUCLEOTIDE SEQUENCE [LARGE SCALE GENOMIC DNA]</scope>
    <source>
        <strain evidence="4 6">SCRP249</strain>
        <strain evidence="3 8">SCRP324</strain>
        <strain evidence="5 7">SCRP333</strain>
    </source>
</reference>
<evidence type="ECO:0000313" key="4">
    <source>
        <dbReference type="EMBL" id="KAE9049589.1"/>
    </source>
</evidence>
<evidence type="ECO:0000313" key="8">
    <source>
        <dbReference type="Proteomes" id="UP000435112"/>
    </source>
</evidence>
<name>A0A6A4G7X9_9STRA</name>
<accession>A0A6A4G7X9</accession>
<organism evidence="5 7">
    <name type="scientific">Phytophthora rubi</name>
    <dbReference type="NCBI Taxonomy" id="129364"/>
    <lineage>
        <taxon>Eukaryota</taxon>
        <taxon>Sar</taxon>
        <taxon>Stramenopiles</taxon>
        <taxon>Oomycota</taxon>
        <taxon>Peronosporomycetes</taxon>
        <taxon>Peronosporales</taxon>
        <taxon>Peronosporaceae</taxon>
        <taxon>Phytophthora</taxon>
    </lineage>
</organism>
<dbReference type="SUPFAM" id="SSF64268">
    <property type="entry name" value="PX domain"/>
    <property type="match status" value="1"/>
</dbReference>
<dbReference type="Proteomes" id="UP000435112">
    <property type="component" value="Unassembled WGS sequence"/>
</dbReference>
<sequence>MGCSQSKANDVVIEPITAPPSECGKASMDLAFTEIIVDDHEETSMSAPPPPVEEELEVEVEEVEAPAEPVVEEEPVPADEQVEVPVQSEVAPLEDFSSSDSESEEEEDDDEKEEEEEEAPVEPEVEAEDEVELQQQQEKSAVVEKSVATTSVAAPVWTFAVDKVAFSIGVAFFHVTGSNGEDEDVHLAKRYSEFKALHADMAKLMDRDELPGMPGTSFLQGRNDKALLQERETAFVKMLNAIAVHPEASQSAAFTAFLA</sequence>
<evidence type="ECO:0000313" key="7">
    <source>
        <dbReference type="Proteomes" id="UP000434957"/>
    </source>
</evidence>
<dbReference type="Proteomes" id="UP000429607">
    <property type="component" value="Unassembled WGS sequence"/>
</dbReference>
<feature type="domain" description="PX" evidence="2">
    <location>
        <begin position="144"/>
        <end position="259"/>
    </location>
</feature>
<dbReference type="InterPro" id="IPR036871">
    <property type="entry name" value="PX_dom_sf"/>
</dbReference>
<gene>
    <name evidence="4" type="ORF">PR001_g3174</name>
    <name evidence="3" type="ORF">PR002_g3161</name>
    <name evidence="5" type="ORF">PR003_g2055</name>
</gene>
<proteinExistence type="predicted"/>